<gene>
    <name evidence="1" type="ORF">HG15A2_26100</name>
</gene>
<protein>
    <submittedName>
        <fullName evidence="1">Uncharacterized protein</fullName>
    </submittedName>
</protein>
<dbReference type="EMBL" id="CP036263">
    <property type="protein sequence ID" value="QDS99288.1"/>
    <property type="molecule type" value="Genomic_DNA"/>
</dbReference>
<evidence type="ECO:0000313" key="2">
    <source>
        <dbReference type="Proteomes" id="UP000319852"/>
    </source>
</evidence>
<accession>A0A517MWN6</accession>
<evidence type="ECO:0000313" key="1">
    <source>
        <dbReference type="EMBL" id="QDS99288.1"/>
    </source>
</evidence>
<name>A0A517MWN6_9BACT</name>
<dbReference type="AlphaFoldDB" id="A0A517MWN6"/>
<reference evidence="1 2" key="1">
    <citation type="submission" date="2019-02" db="EMBL/GenBank/DDBJ databases">
        <title>Deep-cultivation of Planctomycetes and their phenomic and genomic characterization uncovers novel biology.</title>
        <authorList>
            <person name="Wiegand S."/>
            <person name="Jogler M."/>
            <person name="Boedeker C."/>
            <person name="Pinto D."/>
            <person name="Vollmers J."/>
            <person name="Rivas-Marin E."/>
            <person name="Kohn T."/>
            <person name="Peeters S.H."/>
            <person name="Heuer A."/>
            <person name="Rast P."/>
            <person name="Oberbeckmann S."/>
            <person name="Bunk B."/>
            <person name="Jeske O."/>
            <person name="Meyerdierks A."/>
            <person name="Storesund J.E."/>
            <person name="Kallscheuer N."/>
            <person name="Luecker S."/>
            <person name="Lage O.M."/>
            <person name="Pohl T."/>
            <person name="Merkel B.J."/>
            <person name="Hornburger P."/>
            <person name="Mueller R.-W."/>
            <person name="Bruemmer F."/>
            <person name="Labrenz M."/>
            <person name="Spormann A.M."/>
            <person name="Op den Camp H."/>
            <person name="Overmann J."/>
            <person name="Amann R."/>
            <person name="Jetten M.S.M."/>
            <person name="Mascher T."/>
            <person name="Medema M.H."/>
            <person name="Devos D.P."/>
            <person name="Kaster A.-K."/>
            <person name="Ovreas L."/>
            <person name="Rohde M."/>
            <person name="Galperin M.Y."/>
            <person name="Jogler C."/>
        </authorList>
    </citation>
    <scope>NUCLEOTIDE SEQUENCE [LARGE SCALE GENOMIC DNA]</scope>
    <source>
        <strain evidence="1 2">HG15A2</strain>
    </source>
</reference>
<sequence length="91" mass="9961">MQLADPYGSSLAGEEIGLMHGSVGQGVEFGVRGALVDYSTWWKVDDANSPSRWRIETTVDTTAEDIEIPLQVDGTYAVYVGVYMPDTVVFE</sequence>
<keyword evidence="2" id="KW-1185">Reference proteome</keyword>
<dbReference type="KEGG" id="amob:HG15A2_26100"/>
<proteinExistence type="predicted"/>
<dbReference type="Proteomes" id="UP000319852">
    <property type="component" value="Chromosome"/>
</dbReference>
<organism evidence="1 2">
    <name type="scientific">Adhaeretor mobilis</name>
    <dbReference type="NCBI Taxonomy" id="1930276"/>
    <lineage>
        <taxon>Bacteria</taxon>
        <taxon>Pseudomonadati</taxon>
        <taxon>Planctomycetota</taxon>
        <taxon>Planctomycetia</taxon>
        <taxon>Pirellulales</taxon>
        <taxon>Lacipirellulaceae</taxon>
        <taxon>Adhaeretor</taxon>
    </lineage>
</organism>